<protein>
    <submittedName>
        <fullName evidence="1">Uncharacterized protein</fullName>
    </submittedName>
</protein>
<organism evidence="1">
    <name type="scientific">marine metagenome</name>
    <dbReference type="NCBI Taxonomy" id="408172"/>
    <lineage>
        <taxon>unclassified sequences</taxon>
        <taxon>metagenomes</taxon>
        <taxon>ecological metagenomes</taxon>
    </lineage>
</organism>
<name>A0A382WF13_9ZZZZ</name>
<dbReference type="EMBL" id="UINC01159423">
    <property type="protein sequence ID" value="SVD57496.1"/>
    <property type="molecule type" value="Genomic_DNA"/>
</dbReference>
<dbReference type="AlphaFoldDB" id="A0A382WF13"/>
<reference evidence="1" key="1">
    <citation type="submission" date="2018-05" db="EMBL/GenBank/DDBJ databases">
        <authorList>
            <person name="Lanie J.A."/>
            <person name="Ng W.-L."/>
            <person name="Kazmierczak K.M."/>
            <person name="Andrzejewski T.M."/>
            <person name="Davidsen T.M."/>
            <person name="Wayne K.J."/>
            <person name="Tettelin H."/>
            <person name="Glass J.I."/>
            <person name="Rusch D."/>
            <person name="Podicherti R."/>
            <person name="Tsui H.-C.T."/>
            <person name="Winkler M.E."/>
        </authorList>
    </citation>
    <scope>NUCLEOTIDE SEQUENCE</scope>
</reference>
<evidence type="ECO:0000313" key="1">
    <source>
        <dbReference type="EMBL" id="SVD57496.1"/>
    </source>
</evidence>
<gene>
    <name evidence="1" type="ORF">METZ01_LOCUS410350</name>
</gene>
<proteinExistence type="predicted"/>
<sequence length="99" mass="12139">MKNDFFYENYKTDKNKIIITPGKFEGEMYYVPHFWQIYLDGGHDEETEDGEIVFKVETYEKDKYPELSDAHYLLLFEDVLGFIYGRWLTRKMYMEEYND</sequence>
<accession>A0A382WF13</accession>